<organism evidence="1 2">
    <name type="scientific">Petrimonas mucosa</name>
    <dbReference type="NCBI Taxonomy" id="1642646"/>
    <lineage>
        <taxon>Bacteria</taxon>
        <taxon>Pseudomonadati</taxon>
        <taxon>Bacteroidota</taxon>
        <taxon>Bacteroidia</taxon>
        <taxon>Bacteroidales</taxon>
        <taxon>Dysgonomonadaceae</taxon>
        <taxon>Petrimonas</taxon>
    </lineage>
</organism>
<proteinExistence type="predicted"/>
<dbReference type="EMBL" id="LT608328">
    <property type="protein sequence ID" value="SCM56096.1"/>
    <property type="molecule type" value="Genomic_DNA"/>
</dbReference>
<dbReference type="KEGG" id="pmuc:ING2E5A_0720"/>
<reference evidence="1 2" key="1">
    <citation type="submission" date="2016-08" db="EMBL/GenBank/DDBJ databases">
        <authorList>
            <person name="Seilhamer J.J."/>
        </authorList>
    </citation>
    <scope>NUCLEOTIDE SEQUENCE [LARGE SCALE GENOMIC DNA]</scope>
    <source>
        <strain evidence="1">ING2-E5A</strain>
    </source>
</reference>
<dbReference type="AlphaFoldDB" id="A0A1G4G4Z2"/>
<dbReference type="STRING" id="1642646.ING2E5A_0720"/>
<evidence type="ECO:0000313" key="2">
    <source>
        <dbReference type="Proteomes" id="UP000178485"/>
    </source>
</evidence>
<name>A0A1G4G4Z2_9BACT</name>
<gene>
    <name evidence="1" type="ORF">ING2E5A_0720</name>
</gene>
<protein>
    <submittedName>
        <fullName evidence="1">Uncharacterized protein</fullName>
    </submittedName>
</protein>
<evidence type="ECO:0000313" key="1">
    <source>
        <dbReference type="EMBL" id="SCM56096.1"/>
    </source>
</evidence>
<keyword evidence="2" id="KW-1185">Reference proteome</keyword>
<dbReference type="Proteomes" id="UP000178485">
    <property type="component" value="Chromosome i"/>
</dbReference>
<accession>A0A1G4G4Z2</accession>
<sequence>MKEFIHNKIRVIDELLAEFNHVQKLFVEKSFDFEHRFNAFLAKLSDYFEMRGDNAKASEVLRIRSMLQTVKRGFDPSRMEKITSWRGELLWGFSYKGIESLDLLLQDIYKKEISKLEEGEEILSNLILSLCQQGVLSNEKLKELNSIAEIEAFWNFLLTQNGTISIINKKLLANLIPEDIFLLIEKIVSNITIQ</sequence>
<dbReference type="RefSeq" id="WP_071136201.1">
    <property type="nucleotide sequence ID" value="NZ_LT608328.1"/>
</dbReference>